<keyword evidence="2" id="KW-1185">Reference proteome</keyword>
<evidence type="ECO:0000313" key="2">
    <source>
        <dbReference type="Proteomes" id="UP001604277"/>
    </source>
</evidence>
<accession>A0ABD1WTL5</accession>
<reference evidence="2" key="1">
    <citation type="submission" date="2024-07" db="EMBL/GenBank/DDBJ databases">
        <title>Two chromosome-level genome assemblies of Korean endemic species Abeliophyllum distichum and Forsythia ovata (Oleaceae).</title>
        <authorList>
            <person name="Jang H."/>
        </authorList>
    </citation>
    <scope>NUCLEOTIDE SEQUENCE [LARGE SCALE GENOMIC DNA]</scope>
</reference>
<dbReference type="AlphaFoldDB" id="A0ABD1WTL5"/>
<proteinExistence type="predicted"/>
<dbReference type="EMBL" id="JBFOLJ010000002">
    <property type="protein sequence ID" value="KAL2553047.1"/>
    <property type="molecule type" value="Genomic_DNA"/>
</dbReference>
<organism evidence="1 2">
    <name type="scientific">Forsythia ovata</name>
    <dbReference type="NCBI Taxonomy" id="205694"/>
    <lineage>
        <taxon>Eukaryota</taxon>
        <taxon>Viridiplantae</taxon>
        <taxon>Streptophyta</taxon>
        <taxon>Embryophyta</taxon>
        <taxon>Tracheophyta</taxon>
        <taxon>Spermatophyta</taxon>
        <taxon>Magnoliopsida</taxon>
        <taxon>eudicotyledons</taxon>
        <taxon>Gunneridae</taxon>
        <taxon>Pentapetalae</taxon>
        <taxon>asterids</taxon>
        <taxon>lamiids</taxon>
        <taxon>Lamiales</taxon>
        <taxon>Oleaceae</taxon>
        <taxon>Forsythieae</taxon>
        <taxon>Forsythia</taxon>
    </lineage>
</organism>
<name>A0ABD1WTL5_9LAMI</name>
<gene>
    <name evidence="1" type="ORF">Fot_06666</name>
</gene>
<comment type="caution">
    <text evidence="1">The sequence shown here is derived from an EMBL/GenBank/DDBJ whole genome shotgun (WGS) entry which is preliminary data.</text>
</comment>
<dbReference type="Proteomes" id="UP001604277">
    <property type="component" value="Unassembled WGS sequence"/>
</dbReference>
<evidence type="ECO:0000313" key="1">
    <source>
        <dbReference type="EMBL" id="KAL2553047.1"/>
    </source>
</evidence>
<sequence>MRATGPNAPRFANEIGAAKKLKRNATNRSKLTHGHCSGSRSFLNTQAMGRKITSLSFVHHPHFVLLINRQEKNKASDLTASIDISELQERLTNMINLDRE</sequence>
<protein>
    <submittedName>
        <fullName evidence="1">Uncharacterized protein</fullName>
    </submittedName>
</protein>